<evidence type="ECO:0000256" key="1">
    <source>
        <dbReference type="ARBA" id="ARBA00004115"/>
    </source>
</evidence>
<dbReference type="eggNOG" id="KOG2103">
    <property type="taxonomic scope" value="Eukaryota"/>
</dbReference>
<keyword evidence="5 12" id="KW-0732">Signal</keyword>
<evidence type="ECO:0000256" key="3">
    <source>
        <dbReference type="ARBA" id="ARBA00020824"/>
    </source>
</evidence>
<feature type="transmembrane region" description="Helical" evidence="11">
    <location>
        <begin position="874"/>
        <end position="893"/>
    </location>
</feature>
<dbReference type="STRING" id="691883.A0A058Z9H5"/>
<dbReference type="GeneID" id="20527624"/>
<dbReference type="EMBL" id="KB932204">
    <property type="protein sequence ID" value="KCV70553.1"/>
    <property type="molecule type" value="Genomic_DNA"/>
</dbReference>
<evidence type="ECO:0000313" key="16">
    <source>
        <dbReference type="Proteomes" id="UP000030693"/>
    </source>
</evidence>
<evidence type="ECO:0000256" key="11">
    <source>
        <dbReference type="SAM" id="Phobius"/>
    </source>
</evidence>
<evidence type="ECO:0000256" key="10">
    <source>
        <dbReference type="SAM" id="MobiDB-lite"/>
    </source>
</evidence>
<sequence length="902" mass="94901">MARRLPGLLSGLLLFGLLAGSFVRGVVFEDQAGRFEWARSFVGRVDFATFTPHSLVVASTGGVVAALPRATDSPAILWRHVLDTSEHVVALHTARVLRRSASNELTAEEGSFVATVSEPAGAGRLVWRAHRTSDGVVAASRPLLDLELDLPPASTKATLRQVGQTLWVSRPQDAQCFAIDVEVGTVSVTPCSQVPLESPTATDHSLAGGLDLIDGDLVTEATPCAGVPNIIHIPGHSPGAIRQFWQDPAVDRSLLLQHVDGTLAYFHRPNIAGPDVTEAIGHAACIANLHGLTWSRAEGLVMAPVSHMLLDMPGASGTVDAPHRADVHAPASGGLAGVTRAILTRWASDIRGLAALFRQAAGLGVTLPETQLKADPLGVHKLLVILNAYGRIFGLASSDGSLLWQGSLPLAGPAGHLAADGRLPPGLDSTSQLSCVPEDLRATHQQADEATIFLRCSVADRAEDLGLLQRISLSTGALAGPGEIIPFVPVHIMTNPLLAVAEAGASRQAEWLLVAPGAASAMTAPAGRPLVAGGQGPDLEHRFFLADHDANTVTGYGLRCPAMGGPLDRPAQLWRHKLTDDRETLVTVAAHSPGDMPASIGRILPDRNVLYKYLNPTAVAIVSRDASGVLCVRLVDAFSGRQVFYQKRERSASASSVQALLRENWLILTYSAAPGGEPAIDQHPRSEGLIKVDVLEFFESSTRNARGDPTTGLEGILPHAEEHSFLLPYAFSPAGVGDGEALQLASSVTRHGITNRQIVFALPQGFVLSLSRRTLSPRLGTAGTAGADTTAPAAASGPRPPTLLSLRDEHHRISLNHAVPRPHACTSVGTQLESTSIVAVLGGLDLFVTARLSPVQPFDTLSGEGGGPFSKSTVAITVLALVLVNVVLSRASARRALQRAWA</sequence>
<keyword evidence="7 11" id="KW-1133">Transmembrane helix</keyword>
<dbReference type="RefSeq" id="XP_009495069.1">
    <property type="nucleotide sequence ID" value="XM_009496794.1"/>
</dbReference>
<evidence type="ECO:0000259" key="14">
    <source>
        <dbReference type="Pfam" id="PF25293"/>
    </source>
</evidence>
<dbReference type="GO" id="GO:0034975">
    <property type="term" value="P:protein folding in endoplasmic reticulum"/>
    <property type="evidence" value="ECO:0007669"/>
    <property type="project" value="TreeGrafter"/>
</dbReference>
<evidence type="ECO:0000256" key="9">
    <source>
        <dbReference type="ARBA" id="ARBA00023180"/>
    </source>
</evidence>
<feature type="compositionally biased region" description="Low complexity" evidence="10">
    <location>
        <begin position="779"/>
        <end position="797"/>
    </location>
</feature>
<feature type="region of interest" description="Disordered" evidence="10">
    <location>
        <begin position="779"/>
        <end position="799"/>
    </location>
</feature>
<keyword evidence="4 11" id="KW-0812">Transmembrane</keyword>
<proteinExistence type="inferred from homology"/>
<accession>A0A058Z9H5</accession>
<feature type="signal peptide" evidence="12">
    <location>
        <begin position="1"/>
        <end position="25"/>
    </location>
</feature>
<evidence type="ECO:0000256" key="12">
    <source>
        <dbReference type="SAM" id="SignalP"/>
    </source>
</evidence>
<dbReference type="AlphaFoldDB" id="A0A058Z9H5"/>
<dbReference type="PANTHER" id="PTHR21573:SF0">
    <property type="entry name" value="ER MEMBRANE PROTEIN COMPLEX SUBUNIT 1"/>
    <property type="match status" value="1"/>
</dbReference>
<feature type="domain" description="EMC1 first beta-propeller" evidence="14">
    <location>
        <begin position="27"/>
        <end position="96"/>
    </location>
</feature>
<protein>
    <recommendedName>
        <fullName evidence="3">ER membrane protein complex subunit 1</fullName>
    </recommendedName>
</protein>
<gene>
    <name evidence="15" type="ORF">H696_02899</name>
</gene>
<dbReference type="InterPro" id="IPR026895">
    <property type="entry name" value="EMC1"/>
</dbReference>
<organism evidence="15">
    <name type="scientific">Fonticula alba</name>
    <name type="common">Slime mold</name>
    <dbReference type="NCBI Taxonomy" id="691883"/>
    <lineage>
        <taxon>Eukaryota</taxon>
        <taxon>Rotosphaerida</taxon>
        <taxon>Fonticulaceae</taxon>
        <taxon>Fonticula</taxon>
    </lineage>
</organism>
<feature type="chain" id="PRO_5001566230" description="ER membrane protein complex subunit 1" evidence="12">
    <location>
        <begin position="26"/>
        <end position="902"/>
    </location>
</feature>
<evidence type="ECO:0000259" key="13">
    <source>
        <dbReference type="Pfam" id="PF07774"/>
    </source>
</evidence>
<comment type="similarity">
    <text evidence="2">Belongs to the EMC1 family.</text>
</comment>
<evidence type="ECO:0000256" key="2">
    <source>
        <dbReference type="ARBA" id="ARBA00007904"/>
    </source>
</evidence>
<feature type="domain" description="ER membrane protein complex subunit 1 C-terminal" evidence="13">
    <location>
        <begin position="663"/>
        <end position="901"/>
    </location>
</feature>
<dbReference type="Pfam" id="PF25293">
    <property type="entry name" value="Beta-prop_EMC1_N"/>
    <property type="match status" value="1"/>
</dbReference>
<name>A0A058Z9H5_FONAL</name>
<evidence type="ECO:0000313" key="15">
    <source>
        <dbReference type="EMBL" id="KCV70553.1"/>
    </source>
</evidence>
<keyword evidence="6" id="KW-0256">Endoplasmic reticulum</keyword>
<evidence type="ECO:0000256" key="6">
    <source>
        <dbReference type="ARBA" id="ARBA00022824"/>
    </source>
</evidence>
<dbReference type="OrthoDB" id="28092at2759"/>
<dbReference type="Proteomes" id="UP000030693">
    <property type="component" value="Unassembled WGS sequence"/>
</dbReference>
<evidence type="ECO:0000256" key="7">
    <source>
        <dbReference type="ARBA" id="ARBA00022989"/>
    </source>
</evidence>
<evidence type="ECO:0000256" key="8">
    <source>
        <dbReference type="ARBA" id="ARBA00023136"/>
    </source>
</evidence>
<dbReference type="InterPro" id="IPR011678">
    <property type="entry name" value="EMC1_C"/>
</dbReference>
<evidence type="ECO:0000256" key="4">
    <source>
        <dbReference type="ARBA" id="ARBA00022692"/>
    </source>
</evidence>
<keyword evidence="16" id="KW-1185">Reference proteome</keyword>
<dbReference type="PANTHER" id="PTHR21573">
    <property type="entry name" value="ER MEMBRANE PROTEIN COMPLEX SUBUNIT 1"/>
    <property type="match status" value="1"/>
</dbReference>
<dbReference type="Pfam" id="PF07774">
    <property type="entry name" value="EMC1_C"/>
    <property type="match status" value="1"/>
</dbReference>
<dbReference type="GO" id="GO:0072546">
    <property type="term" value="C:EMC complex"/>
    <property type="evidence" value="ECO:0007669"/>
    <property type="project" value="InterPro"/>
</dbReference>
<dbReference type="InterPro" id="IPR058545">
    <property type="entry name" value="Beta-prop_EMC1_1st"/>
</dbReference>
<keyword evidence="8 11" id="KW-0472">Membrane</keyword>
<reference evidence="15" key="1">
    <citation type="submission" date="2013-04" db="EMBL/GenBank/DDBJ databases">
        <title>The Genome Sequence of Fonticula alba ATCC 38817.</title>
        <authorList>
            <consortium name="The Broad Institute Genomics Platform"/>
            <person name="Russ C."/>
            <person name="Cuomo C."/>
            <person name="Burger G."/>
            <person name="Gray M.W."/>
            <person name="Holland P.W.H."/>
            <person name="King N."/>
            <person name="Lang F.B.F."/>
            <person name="Roger A.J."/>
            <person name="Ruiz-Trillo I."/>
            <person name="Brown M."/>
            <person name="Walker B."/>
            <person name="Young S."/>
            <person name="Zeng Q."/>
            <person name="Gargeya S."/>
            <person name="Fitzgerald M."/>
            <person name="Haas B."/>
            <person name="Abouelleil A."/>
            <person name="Allen A.W."/>
            <person name="Alvarado L."/>
            <person name="Arachchi H.M."/>
            <person name="Berlin A.M."/>
            <person name="Chapman S.B."/>
            <person name="Gainer-Dewar J."/>
            <person name="Goldberg J."/>
            <person name="Griggs A."/>
            <person name="Gujja S."/>
            <person name="Hansen M."/>
            <person name="Howarth C."/>
            <person name="Imamovic A."/>
            <person name="Ireland A."/>
            <person name="Larimer J."/>
            <person name="McCowan C."/>
            <person name="Murphy C."/>
            <person name="Pearson M."/>
            <person name="Poon T.W."/>
            <person name="Priest M."/>
            <person name="Roberts A."/>
            <person name="Saif S."/>
            <person name="Shea T."/>
            <person name="Sisk P."/>
            <person name="Sykes S."/>
            <person name="Wortman J."/>
            <person name="Nusbaum C."/>
            <person name="Birren B."/>
        </authorList>
    </citation>
    <scope>NUCLEOTIDE SEQUENCE [LARGE SCALE GENOMIC DNA]</scope>
    <source>
        <strain evidence="15">ATCC 38817</strain>
    </source>
</reference>
<comment type="subcellular location">
    <subcellularLocation>
        <location evidence="1">Endoplasmic reticulum membrane</location>
        <topology evidence="1">Single-pass type I membrane protein</topology>
    </subcellularLocation>
</comment>
<evidence type="ECO:0000256" key="5">
    <source>
        <dbReference type="ARBA" id="ARBA00022729"/>
    </source>
</evidence>
<keyword evidence="9" id="KW-0325">Glycoprotein</keyword>